<gene>
    <name evidence="5" type="primary">trmJ</name>
    <name evidence="7" type="ORF">ACFVKH_03210</name>
</gene>
<comment type="function">
    <text evidence="5">Catalyzes the formation of 2'O-methylated cytidine (Cm32) or 2'O-methylated uridine (Um32) at position 32 in tRNA.</text>
</comment>
<dbReference type="GO" id="GO:0008168">
    <property type="term" value="F:methyltransferase activity"/>
    <property type="evidence" value="ECO:0007669"/>
    <property type="project" value="UniProtKB-KW"/>
</dbReference>
<dbReference type="InterPro" id="IPR029026">
    <property type="entry name" value="tRNA_m1G_MTases_N"/>
</dbReference>
<dbReference type="InterPro" id="IPR029028">
    <property type="entry name" value="Alpha/beta_knot_MTases"/>
</dbReference>
<organism evidence="7 8">
    <name type="scientific">Almyronema epifaneia S1</name>
    <dbReference type="NCBI Taxonomy" id="2991925"/>
    <lineage>
        <taxon>Bacteria</taxon>
        <taxon>Bacillati</taxon>
        <taxon>Cyanobacteriota</taxon>
        <taxon>Cyanophyceae</taxon>
        <taxon>Nodosilineales</taxon>
        <taxon>Nodosilineaceae</taxon>
        <taxon>Almyronema</taxon>
        <taxon>Almyronema epifaneia</taxon>
    </lineage>
</organism>
<proteinExistence type="inferred from homology"/>
<keyword evidence="8" id="KW-1185">Reference proteome</keyword>
<dbReference type="Gene3D" id="3.40.1280.10">
    <property type="match status" value="1"/>
</dbReference>
<dbReference type="PIRSF" id="PIRSF004808">
    <property type="entry name" value="LasT"/>
    <property type="match status" value="1"/>
</dbReference>
<evidence type="ECO:0000313" key="8">
    <source>
        <dbReference type="Proteomes" id="UP001600165"/>
    </source>
</evidence>
<keyword evidence="5" id="KW-0963">Cytoplasm</keyword>
<evidence type="ECO:0000259" key="6">
    <source>
        <dbReference type="Pfam" id="PF00588"/>
    </source>
</evidence>
<dbReference type="InterPro" id="IPR001537">
    <property type="entry name" value="SpoU_MeTrfase"/>
</dbReference>
<comment type="similarity">
    <text evidence="1">Belongs to the class IV-like SAM-binding methyltransferase superfamily. RNA methyltransferase TrmH family.</text>
</comment>
<dbReference type="PANTHER" id="PTHR42786:SF2">
    <property type="entry name" value="TRNA (CYTIDINE_URIDINE-2'-O-)-METHYLTRANSFERASE TRMJ"/>
    <property type="match status" value="1"/>
</dbReference>
<dbReference type="SUPFAM" id="SSF75217">
    <property type="entry name" value="alpha/beta knot"/>
    <property type="match status" value="1"/>
</dbReference>
<keyword evidence="5" id="KW-0819">tRNA processing</keyword>
<accession>A0ABW6IAT3</accession>
<evidence type="ECO:0000256" key="4">
    <source>
        <dbReference type="ARBA" id="ARBA00022691"/>
    </source>
</evidence>
<comment type="subcellular location">
    <subcellularLocation>
        <location evidence="5">Cytoplasm</location>
    </subcellularLocation>
</comment>
<comment type="catalytic activity">
    <reaction evidence="5">
        <text>cytidine(32) in tRNA + S-adenosyl-L-methionine = 2'-O-methylcytidine(32) in tRNA + S-adenosyl-L-homocysteine + H(+)</text>
        <dbReference type="Rhea" id="RHEA:42932"/>
        <dbReference type="Rhea" id="RHEA-COMP:10288"/>
        <dbReference type="Rhea" id="RHEA-COMP:10289"/>
        <dbReference type="ChEBI" id="CHEBI:15378"/>
        <dbReference type="ChEBI" id="CHEBI:57856"/>
        <dbReference type="ChEBI" id="CHEBI:59789"/>
        <dbReference type="ChEBI" id="CHEBI:74495"/>
        <dbReference type="ChEBI" id="CHEBI:82748"/>
        <dbReference type="EC" id="2.1.1.200"/>
    </reaction>
</comment>
<comment type="caution">
    <text evidence="7">The sequence shown here is derived from an EMBL/GenBank/DDBJ whole genome shotgun (WGS) entry which is preliminary data.</text>
</comment>
<dbReference type="Proteomes" id="UP001600165">
    <property type="component" value="Unassembled WGS sequence"/>
</dbReference>
<evidence type="ECO:0000313" key="7">
    <source>
        <dbReference type="EMBL" id="MFE4105271.1"/>
    </source>
</evidence>
<evidence type="ECO:0000256" key="5">
    <source>
        <dbReference type="RuleBase" id="RU362024"/>
    </source>
</evidence>
<evidence type="ECO:0000256" key="1">
    <source>
        <dbReference type="ARBA" id="ARBA00007228"/>
    </source>
</evidence>
<dbReference type="RefSeq" id="WP_377961523.1">
    <property type="nucleotide sequence ID" value="NZ_JBHZOL010000021.1"/>
</dbReference>
<dbReference type="PANTHER" id="PTHR42786">
    <property type="entry name" value="TRNA/RRNA METHYLTRANSFERASE"/>
    <property type="match status" value="1"/>
</dbReference>
<name>A0ABW6IAT3_9CYAN</name>
<sequence length="272" mass="29791">MTVDRLQAVRIVLVEPAGELNVGSVARVMKNMGLSQLVLVKPQCNPWSDDARQMAVHGGDILAAAQQVETLPEALQGCQRAIATTARPRDLSTPLELPEAALPWLLAPDTAVKPQSALIFGPEDRGLSNAELSYAQRFMMIPAHPVYPSLNLAQAVAVCCTYLYRFANDPDRPKEAETDGSHQPLAASPVAELSPSAMASLDNLEGYFQHLEEVLLKIGYLYPHTAKSRMEKFRRLLHRAAPTEQEVALLRGTLRQLEWALAKASLPDVPTQ</sequence>
<dbReference type="EC" id="2.1.1.200" evidence="5"/>
<keyword evidence="2 5" id="KW-0489">Methyltransferase</keyword>
<dbReference type="GO" id="GO:0032259">
    <property type="term" value="P:methylation"/>
    <property type="evidence" value="ECO:0007669"/>
    <property type="project" value="UniProtKB-KW"/>
</dbReference>
<dbReference type="EMBL" id="JBHZOL010000021">
    <property type="protein sequence ID" value="MFE4105271.1"/>
    <property type="molecule type" value="Genomic_DNA"/>
</dbReference>
<dbReference type="InterPro" id="IPR004384">
    <property type="entry name" value="RNA_MeTrfase_TrmJ/LasT"/>
</dbReference>
<reference evidence="7 8" key="1">
    <citation type="submission" date="2024-10" db="EMBL/GenBank/DDBJ databases">
        <authorList>
            <person name="Ratan Roy A."/>
            <person name="Morales Sandoval P.H."/>
            <person name="De Los Santos Villalobos S."/>
            <person name="Chakraborty S."/>
            <person name="Mukherjee J."/>
        </authorList>
    </citation>
    <scope>NUCLEOTIDE SEQUENCE [LARGE SCALE GENOMIC DNA]</scope>
    <source>
        <strain evidence="7 8">S1</strain>
    </source>
</reference>
<comment type="catalytic activity">
    <reaction evidence="5">
        <text>uridine(32) in tRNA + S-adenosyl-L-methionine = 2'-O-methyluridine(32) in tRNA + S-adenosyl-L-homocysteine + H(+)</text>
        <dbReference type="Rhea" id="RHEA:42936"/>
        <dbReference type="Rhea" id="RHEA-COMP:10107"/>
        <dbReference type="Rhea" id="RHEA-COMP:10290"/>
        <dbReference type="ChEBI" id="CHEBI:15378"/>
        <dbReference type="ChEBI" id="CHEBI:57856"/>
        <dbReference type="ChEBI" id="CHEBI:59789"/>
        <dbReference type="ChEBI" id="CHEBI:65315"/>
        <dbReference type="ChEBI" id="CHEBI:74478"/>
        <dbReference type="EC" id="2.1.1.200"/>
    </reaction>
</comment>
<dbReference type="Gene3D" id="1.10.8.590">
    <property type="match status" value="1"/>
</dbReference>
<dbReference type="NCBIfam" id="TIGR00050">
    <property type="entry name" value="rRNA_methyl_1"/>
    <property type="match status" value="1"/>
</dbReference>
<feature type="domain" description="tRNA/rRNA methyltransferase SpoU type" evidence="6">
    <location>
        <begin position="9"/>
        <end position="160"/>
    </location>
</feature>
<keyword evidence="3" id="KW-0808">Transferase</keyword>
<evidence type="ECO:0000256" key="2">
    <source>
        <dbReference type="ARBA" id="ARBA00022603"/>
    </source>
</evidence>
<dbReference type="CDD" id="cd18093">
    <property type="entry name" value="SpoU-like_TrmJ"/>
    <property type="match status" value="1"/>
</dbReference>
<keyword evidence="4 5" id="KW-0949">S-adenosyl-L-methionine</keyword>
<dbReference type="Pfam" id="PF00588">
    <property type="entry name" value="SpoU_methylase"/>
    <property type="match status" value="1"/>
</dbReference>
<protein>
    <recommendedName>
        <fullName evidence="5">tRNA (cytidine/uridine-2'-O-)-methyltransferase TrmJ</fullName>
        <ecNumber evidence="5">2.1.1.200</ecNumber>
    </recommendedName>
    <alternativeName>
        <fullName evidence="5">tRNA (cytidine(32)/uridine(32)-2'-O)-methyltransferase</fullName>
    </alternativeName>
    <alternativeName>
        <fullName evidence="5">tRNA Cm32/Um32 methyltransferase</fullName>
    </alternativeName>
</protein>
<comment type="subunit">
    <text evidence="5">Homodimer.</text>
</comment>
<evidence type="ECO:0000256" key="3">
    <source>
        <dbReference type="ARBA" id="ARBA00022679"/>
    </source>
</evidence>